<feature type="transmembrane region" description="Helical" evidence="4">
    <location>
        <begin position="115"/>
        <end position="134"/>
    </location>
</feature>
<feature type="transmembrane region" description="Helical" evidence="4">
    <location>
        <begin position="12"/>
        <end position="30"/>
    </location>
</feature>
<reference evidence="6" key="1">
    <citation type="submission" date="2022-04" db="EMBL/GenBank/DDBJ databases">
        <title>Lysobacter sp. CAU 1642 isolated from sea sand.</title>
        <authorList>
            <person name="Kim W."/>
        </authorList>
    </citation>
    <scope>NUCLEOTIDE SEQUENCE</scope>
    <source>
        <strain evidence="6">CAU 1642</strain>
    </source>
</reference>
<keyword evidence="3" id="KW-0902">Two-component regulatory system</keyword>
<keyword evidence="1" id="KW-0808">Transferase</keyword>
<dbReference type="InterPro" id="IPR036890">
    <property type="entry name" value="HATPase_C_sf"/>
</dbReference>
<dbReference type="Proteomes" id="UP001431449">
    <property type="component" value="Unassembled WGS sequence"/>
</dbReference>
<dbReference type="SMART" id="SM00387">
    <property type="entry name" value="HATPase_c"/>
    <property type="match status" value="1"/>
</dbReference>
<feature type="transmembrane region" description="Helical" evidence="4">
    <location>
        <begin position="42"/>
        <end position="65"/>
    </location>
</feature>
<gene>
    <name evidence="6" type="ORF">M0G41_07310</name>
</gene>
<keyword evidence="4" id="KW-0472">Membrane</keyword>
<name>A0ABT0GGA4_9GAMM</name>
<accession>A0ABT0GGA4</accession>
<dbReference type="PANTHER" id="PTHR24421">
    <property type="entry name" value="NITRATE/NITRITE SENSOR PROTEIN NARX-RELATED"/>
    <property type="match status" value="1"/>
</dbReference>
<keyword evidence="4" id="KW-1133">Transmembrane helix</keyword>
<organism evidence="6 7">
    <name type="scientific">Pseudomarimonas salicorniae</name>
    <dbReference type="NCBI Taxonomy" id="2933270"/>
    <lineage>
        <taxon>Bacteria</taxon>
        <taxon>Pseudomonadati</taxon>
        <taxon>Pseudomonadota</taxon>
        <taxon>Gammaproteobacteria</taxon>
        <taxon>Lysobacterales</taxon>
        <taxon>Lysobacteraceae</taxon>
        <taxon>Pseudomarimonas</taxon>
    </lineage>
</organism>
<dbReference type="CDD" id="cd16917">
    <property type="entry name" value="HATPase_UhpB-NarQ-NarX-like"/>
    <property type="match status" value="1"/>
</dbReference>
<protein>
    <submittedName>
        <fullName evidence="6">Histidine kinase</fullName>
    </submittedName>
</protein>
<comment type="caution">
    <text evidence="6">The sequence shown here is derived from an EMBL/GenBank/DDBJ whole genome shotgun (WGS) entry which is preliminary data.</text>
</comment>
<dbReference type="Gene3D" id="3.30.565.10">
    <property type="entry name" value="Histidine kinase-like ATPase, C-terminal domain"/>
    <property type="match status" value="1"/>
</dbReference>
<dbReference type="Pfam" id="PF07730">
    <property type="entry name" value="HisKA_3"/>
    <property type="match status" value="1"/>
</dbReference>
<dbReference type="EMBL" id="JALNMH010000005">
    <property type="protein sequence ID" value="MCK7593473.1"/>
    <property type="molecule type" value="Genomic_DNA"/>
</dbReference>
<dbReference type="InterPro" id="IPR050482">
    <property type="entry name" value="Sensor_HK_TwoCompSys"/>
</dbReference>
<dbReference type="PANTHER" id="PTHR24421:SF59">
    <property type="entry name" value="OXYGEN SENSOR HISTIDINE KINASE NREB"/>
    <property type="match status" value="1"/>
</dbReference>
<evidence type="ECO:0000256" key="3">
    <source>
        <dbReference type="ARBA" id="ARBA00023012"/>
    </source>
</evidence>
<evidence type="ECO:0000313" key="7">
    <source>
        <dbReference type="Proteomes" id="UP001431449"/>
    </source>
</evidence>
<evidence type="ECO:0000256" key="1">
    <source>
        <dbReference type="ARBA" id="ARBA00022679"/>
    </source>
</evidence>
<dbReference type="RefSeq" id="WP_248207065.1">
    <property type="nucleotide sequence ID" value="NZ_JALNMH010000005.1"/>
</dbReference>
<keyword evidence="2 6" id="KW-0418">Kinase</keyword>
<keyword evidence="7" id="KW-1185">Reference proteome</keyword>
<evidence type="ECO:0000256" key="2">
    <source>
        <dbReference type="ARBA" id="ARBA00022777"/>
    </source>
</evidence>
<evidence type="ECO:0000313" key="6">
    <source>
        <dbReference type="EMBL" id="MCK7593473.1"/>
    </source>
</evidence>
<dbReference type="SUPFAM" id="SSF55874">
    <property type="entry name" value="ATPase domain of HSP90 chaperone/DNA topoisomerase II/histidine kinase"/>
    <property type="match status" value="1"/>
</dbReference>
<keyword evidence="4" id="KW-0812">Transmembrane</keyword>
<dbReference type="Gene3D" id="1.20.5.1930">
    <property type="match status" value="1"/>
</dbReference>
<evidence type="ECO:0000256" key="4">
    <source>
        <dbReference type="SAM" id="Phobius"/>
    </source>
</evidence>
<dbReference type="InterPro" id="IPR003594">
    <property type="entry name" value="HATPase_dom"/>
</dbReference>
<feature type="transmembrane region" description="Helical" evidence="4">
    <location>
        <begin position="72"/>
        <end position="88"/>
    </location>
</feature>
<feature type="domain" description="Histidine kinase/HSP90-like ATPase" evidence="5">
    <location>
        <begin position="291"/>
        <end position="381"/>
    </location>
</feature>
<dbReference type="Pfam" id="PF02518">
    <property type="entry name" value="HATPase_c"/>
    <property type="match status" value="1"/>
</dbReference>
<proteinExistence type="predicted"/>
<feature type="transmembrane region" description="Helical" evidence="4">
    <location>
        <begin position="94"/>
        <end position="110"/>
    </location>
</feature>
<evidence type="ECO:0000259" key="5">
    <source>
        <dbReference type="SMART" id="SM00387"/>
    </source>
</evidence>
<dbReference type="InterPro" id="IPR011712">
    <property type="entry name" value="Sig_transdc_His_kin_sub3_dim/P"/>
</dbReference>
<feature type="transmembrane region" description="Helical" evidence="4">
    <location>
        <begin position="140"/>
        <end position="159"/>
    </location>
</feature>
<sequence length="382" mass="41285">MSTRWRQITNELLSPLALAAYVAWAVVWLVTIGGMERDGSPWLWPARVAMLVFLAGFLAMVSGLCDSRPGRHLALSLVLGVCALGLTLMRPNSAAAILLVLLAAQMAVYLSGWRLFTAIALVNGLFLGGLFWFWDAGPMAALTTVVAFASFQAFAALMIRSNQTAEQMAEELRAANAELLTSRTLLAAGARDAERLRLSRELHDVAGHSLTALKLNLRALAADPRQSDPERVRLCAGLADELLGSLREVVREMRQDEGLDLGEALARLGLPFPRPALRLDIEPGLKLRGRDRIEAVLRAVQEALTNAARHGPAQELAVHIRPEAGRLQLCIEDDGRAPSEPRAGGGLSGMRERFEALGGEVCLSRSGRGGLRIDAWLPEGEA</sequence>
<dbReference type="GO" id="GO:0016301">
    <property type="term" value="F:kinase activity"/>
    <property type="evidence" value="ECO:0007669"/>
    <property type="project" value="UniProtKB-KW"/>
</dbReference>